<protein>
    <submittedName>
        <fullName evidence="1">Uncharacterized protein</fullName>
    </submittedName>
</protein>
<proteinExistence type="predicted"/>
<organism evidence="1">
    <name type="scientific">Cacopsylla melanoneura</name>
    <dbReference type="NCBI Taxonomy" id="428564"/>
    <lineage>
        <taxon>Eukaryota</taxon>
        <taxon>Metazoa</taxon>
        <taxon>Ecdysozoa</taxon>
        <taxon>Arthropoda</taxon>
        <taxon>Hexapoda</taxon>
        <taxon>Insecta</taxon>
        <taxon>Pterygota</taxon>
        <taxon>Neoptera</taxon>
        <taxon>Paraneoptera</taxon>
        <taxon>Hemiptera</taxon>
        <taxon>Sternorrhyncha</taxon>
        <taxon>Psylloidea</taxon>
        <taxon>Psyllidae</taxon>
        <taxon>Psyllinae</taxon>
        <taxon>Cacopsylla</taxon>
    </lineage>
</organism>
<sequence length="133" mass="15723">MVFLRDFFIPQSCYQILQFRYLVPTPIEIPLTFLCSHHQFALRRPSPTKHTTDFATDKSRSAYQVLRIVLRMDGCGSVYSIPNIANDKNEYFHRYLLNSKINLYLQTFIKKNYTDKFLMTIKSEQISKTTEIV</sequence>
<dbReference type="AlphaFoldDB" id="A0A8D8SLE5"/>
<reference evidence="1" key="1">
    <citation type="submission" date="2021-05" db="EMBL/GenBank/DDBJ databases">
        <authorList>
            <person name="Alioto T."/>
            <person name="Alioto T."/>
            <person name="Gomez Garrido J."/>
        </authorList>
    </citation>
    <scope>NUCLEOTIDE SEQUENCE</scope>
</reference>
<evidence type="ECO:0000313" key="1">
    <source>
        <dbReference type="EMBL" id="CAG6670320.1"/>
    </source>
</evidence>
<name>A0A8D8SLE5_9HEMI</name>
<dbReference type="EMBL" id="HBUF01223102">
    <property type="protein sequence ID" value="CAG6670320.1"/>
    <property type="molecule type" value="Transcribed_RNA"/>
</dbReference>
<accession>A0A8D8SLE5</accession>